<name>A0A413IMB5_9BACT</name>
<keyword evidence="2" id="KW-0201">Cytochrome c-type biogenesis</keyword>
<dbReference type="EMBL" id="QSCR01000022">
    <property type="protein sequence ID" value="RGY15909.1"/>
    <property type="molecule type" value="Genomic_DNA"/>
</dbReference>
<evidence type="ECO:0000256" key="4">
    <source>
        <dbReference type="ARBA" id="ARBA00023284"/>
    </source>
</evidence>
<feature type="chain" id="PRO_5019283972" evidence="5">
    <location>
        <begin position="20"/>
        <end position="446"/>
    </location>
</feature>
<evidence type="ECO:0000256" key="2">
    <source>
        <dbReference type="ARBA" id="ARBA00022748"/>
    </source>
</evidence>
<dbReference type="Pfam" id="PF08534">
    <property type="entry name" value="Redoxin"/>
    <property type="match status" value="1"/>
</dbReference>
<keyword evidence="3" id="KW-1015">Disulfide bond</keyword>
<dbReference type="AlphaFoldDB" id="A0A413IMB5"/>
<dbReference type="Proteomes" id="UP000286063">
    <property type="component" value="Unassembled WGS sequence"/>
</dbReference>
<keyword evidence="4" id="KW-0676">Redox-active center</keyword>
<dbReference type="PANTHER" id="PTHR42852">
    <property type="entry name" value="THIOL:DISULFIDE INTERCHANGE PROTEIN DSBE"/>
    <property type="match status" value="1"/>
</dbReference>
<dbReference type="InterPro" id="IPR013766">
    <property type="entry name" value="Thioredoxin_domain"/>
</dbReference>
<dbReference type="CDD" id="cd02966">
    <property type="entry name" value="TlpA_like_family"/>
    <property type="match status" value="1"/>
</dbReference>
<evidence type="ECO:0000256" key="5">
    <source>
        <dbReference type="SAM" id="SignalP"/>
    </source>
</evidence>
<gene>
    <name evidence="7" type="ORF">DXA50_12295</name>
</gene>
<dbReference type="InterPro" id="IPR036249">
    <property type="entry name" value="Thioredoxin-like_sf"/>
</dbReference>
<dbReference type="RefSeq" id="WP_117775157.1">
    <property type="nucleotide sequence ID" value="NZ_CAUGOG010000021.1"/>
</dbReference>
<evidence type="ECO:0000259" key="6">
    <source>
        <dbReference type="PROSITE" id="PS51352"/>
    </source>
</evidence>
<evidence type="ECO:0000313" key="7">
    <source>
        <dbReference type="EMBL" id="RGY15909.1"/>
    </source>
</evidence>
<dbReference type="GO" id="GO:0017004">
    <property type="term" value="P:cytochrome complex assembly"/>
    <property type="evidence" value="ECO:0007669"/>
    <property type="project" value="UniProtKB-KW"/>
</dbReference>
<dbReference type="SUPFAM" id="SSF52833">
    <property type="entry name" value="Thioredoxin-like"/>
    <property type="match status" value="1"/>
</dbReference>
<feature type="domain" description="Thioredoxin" evidence="6">
    <location>
        <begin position="307"/>
        <end position="444"/>
    </location>
</feature>
<reference evidence="7 8" key="1">
    <citation type="submission" date="2018-08" db="EMBL/GenBank/DDBJ databases">
        <title>A genome reference for cultivated species of the human gut microbiota.</title>
        <authorList>
            <person name="Zou Y."/>
            <person name="Xue W."/>
            <person name="Luo G."/>
        </authorList>
    </citation>
    <scope>NUCLEOTIDE SEQUENCE [LARGE SCALE GENOMIC DNA]</scope>
    <source>
        <strain evidence="7 8">OF02-7</strain>
    </source>
</reference>
<organism evidence="7 8">
    <name type="scientific">Butyricimonas virosa</name>
    <dbReference type="NCBI Taxonomy" id="544645"/>
    <lineage>
        <taxon>Bacteria</taxon>
        <taxon>Pseudomonadati</taxon>
        <taxon>Bacteroidota</taxon>
        <taxon>Bacteroidia</taxon>
        <taxon>Bacteroidales</taxon>
        <taxon>Odoribacteraceae</taxon>
        <taxon>Butyricimonas</taxon>
    </lineage>
</organism>
<dbReference type="GO" id="GO:0030313">
    <property type="term" value="C:cell envelope"/>
    <property type="evidence" value="ECO:0007669"/>
    <property type="project" value="UniProtKB-SubCell"/>
</dbReference>
<comment type="subcellular location">
    <subcellularLocation>
        <location evidence="1">Cell envelope</location>
    </subcellularLocation>
</comment>
<feature type="signal peptide" evidence="5">
    <location>
        <begin position="1"/>
        <end position="19"/>
    </location>
</feature>
<keyword evidence="5" id="KW-0732">Signal</keyword>
<sequence length="446" mass="51214">MSKILLLLSLGLMSIVAAAQSPYATVEGKYRSEVEKKIFLYHVVDGELVEYASTSLGRDGSFAFTLIPGKSNFYYLGSKENYYRVYLQPEKVLCVDIDVEKGTIALEGENSPENKIVNEWQHLIRDVEVKAMKMAGVHSIYTDFYPTLDETVAKYEKFLTSINTENKVFNEQMGYLASSDIRYFSIVFLSSGRTKHPERGDITDFHRRILAEDLINTRLLELPYAWDFVEKISSVTRNHLNNCEDHIEFMLNRMENPEMKSMLILKMLGKRRTAETYHSFMKAYGKYLIVPEHKNVAMIQGSKYQDLLPGNNAIDFSYPDIDGKVHSLSDYKGKVVVVDVWATWCGPCVKEMPFFKKLKDEFEGKEVVFMGVSVDENKFKWEAYMKKQGLTGVQLWGNSGIRKSYQIKGIPRFMLFDKAGKIITVEAPRPSDPVLRQMIEKALNEK</sequence>
<dbReference type="InterPro" id="IPR017937">
    <property type="entry name" value="Thioredoxin_CS"/>
</dbReference>
<accession>A0A413IMB5</accession>
<protein>
    <submittedName>
        <fullName evidence="7">TlpA family protein disulfide reductase</fullName>
    </submittedName>
</protein>
<dbReference type="OrthoDB" id="1095575at2"/>
<dbReference type="InterPro" id="IPR013740">
    <property type="entry name" value="Redoxin"/>
</dbReference>
<evidence type="ECO:0000256" key="1">
    <source>
        <dbReference type="ARBA" id="ARBA00004196"/>
    </source>
</evidence>
<dbReference type="Gene3D" id="3.40.30.10">
    <property type="entry name" value="Glutaredoxin"/>
    <property type="match status" value="1"/>
</dbReference>
<dbReference type="GO" id="GO:0016491">
    <property type="term" value="F:oxidoreductase activity"/>
    <property type="evidence" value="ECO:0007669"/>
    <property type="project" value="InterPro"/>
</dbReference>
<dbReference type="PROSITE" id="PS00194">
    <property type="entry name" value="THIOREDOXIN_1"/>
    <property type="match status" value="1"/>
</dbReference>
<dbReference type="PANTHER" id="PTHR42852:SF6">
    <property type="entry name" value="THIOL:DISULFIDE INTERCHANGE PROTEIN DSBE"/>
    <property type="match status" value="1"/>
</dbReference>
<dbReference type="InterPro" id="IPR050553">
    <property type="entry name" value="Thioredoxin_ResA/DsbE_sf"/>
</dbReference>
<proteinExistence type="predicted"/>
<comment type="caution">
    <text evidence="7">The sequence shown here is derived from an EMBL/GenBank/DDBJ whole genome shotgun (WGS) entry which is preliminary data.</text>
</comment>
<dbReference type="PROSITE" id="PS51352">
    <property type="entry name" value="THIOREDOXIN_2"/>
    <property type="match status" value="1"/>
</dbReference>
<evidence type="ECO:0000313" key="8">
    <source>
        <dbReference type="Proteomes" id="UP000286063"/>
    </source>
</evidence>
<evidence type="ECO:0000256" key="3">
    <source>
        <dbReference type="ARBA" id="ARBA00023157"/>
    </source>
</evidence>